<name>A0A090AJJ1_9GAMM</name>
<keyword evidence="3" id="KW-1185">Reference proteome</keyword>
<dbReference type="AlphaFoldDB" id="A0A090AJJ1"/>
<keyword evidence="1" id="KW-0472">Membrane</keyword>
<accession>A0A090AJJ1</accession>
<evidence type="ECO:0000256" key="1">
    <source>
        <dbReference type="SAM" id="Phobius"/>
    </source>
</evidence>
<dbReference type="Proteomes" id="UP000031623">
    <property type="component" value="Chromosome"/>
</dbReference>
<keyword evidence="1" id="KW-0812">Transmembrane</keyword>
<sequence>MTDKIYKVVLLGKIAEGYDVEIAHEKLAIIFDIDLKKIPKLLKKPIVIRKNLTPAVAVKYKNGLEKIGVLCEIHPPLTRDFTLEESIHPSTDEISSFQAEEEAELSSITKLDNDKISPTKEPQNLSQLKPKSFVLSQETLRVINIKMSWWSLTKFSIKWILASIPAMIILAALIYLVTEVIKVVGLW</sequence>
<keyword evidence="1" id="KW-1133">Transmembrane helix</keyword>
<dbReference type="STRING" id="40754.THII_3337"/>
<feature type="transmembrane region" description="Helical" evidence="1">
    <location>
        <begin position="155"/>
        <end position="177"/>
    </location>
</feature>
<organism evidence="2 3">
    <name type="scientific">Thioploca ingrica</name>
    <dbReference type="NCBI Taxonomy" id="40754"/>
    <lineage>
        <taxon>Bacteria</taxon>
        <taxon>Pseudomonadati</taxon>
        <taxon>Pseudomonadota</taxon>
        <taxon>Gammaproteobacteria</taxon>
        <taxon>Thiotrichales</taxon>
        <taxon>Thiotrichaceae</taxon>
        <taxon>Thioploca</taxon>
    </lineage>
</organism>
<reference evidence="2 3" key="1">
    <citation type="journal article" date="2014" name="ISME J.">
        <title>Ecophysiology of Thioploca ingrica as revealed by the complete genome sequence supplemented with proteomic evidence.</title>
        <authorList>
            <person name="Kojima H."/>
            <person name="Ogura Y."/>
            <person name="Yamamoto N."/>
            <person name="Togashi T."/>
            <person name="Mori H."/>
            <person name="Watanabe T."/>
            <person name="Nemoto F."/>
            <person name="Kurokawa K."/>
            <person name="Hayashi T."/>
            <person name="Fukui M."/>
        </authorList>
    </citation>
    <scope>NUCLEOTIDE SEQUENCE [LARGE SCALE GENOMIC DNA]</scope>
</reference>
<dbReference type="HOGENOM" id="CLU_1447029_0_0_6"/>
<proteinExistence type="predicted"/>
<evidence type="ECO:0000313" key="3">
    <source>
        <dbReference type="Proteomes" id="UP000031623"/>
    </source>
</evidence>
<dbReference type="KEGG" id="tig:THII_3337"/>
<dbReference type="EMBL" id="AP014633">
    <property type="protein sequence ID" value="BAP57634.1"/>
    <property type="molecule type" value="Genomic_DNA"/>
</dbReference>
<evidence type="ECO:0000313" key="2">
    <source>
        <dbReference type="EMBL" id="BAP57634.1"/>
    </source>
</evidence>
<dbReference type="OrthoDB" id="5296797at2"/>
<gene>
    <name evidence="2" type="ORF">THII_3337</name>
</gene>
<protein>
    <submittedName>
        <fullName evidence="2">Uncharacterized protein</fullName>
    </submittedName>
</protein>